<protein>
    <submittedName>
        <fullName evidence="2">Uncharacterized protein</fullName>
    </submittedName>
</protein>
<name>A0A835ASL5_9POAL</name>
<feature type="region of interest" description="Disordered" evidence="1">
    <location>
        <begin position="80"/>
        <end position="140"/>
    </location>
</feature>
<evidence type="ECO:0000313" key="3">
    <source>
        <dbReference type="Proteomes" id="UP000636709"/>
    </source>
</evidence>
<evidence type="ECO:0000256" key="1">
    <source>
        <dbReference type="SAM" id="MobiDB-lite"/>
    </source>
</evidence>
<reference evidence="2" key="1">
    <citation type="submission" date="2020-07" db="EMBL/GenBank/DDBJ databases">
        <title>Genome sequence and genetic diversity analysis of an under-domesticated orphan crop, white fonio (Digitaria exilis).</title>
        <authorList>
            <person name="Bennetzen J.L."/>
            <person name="Chen S."/>
            <person name="Ma X."/>
            <person name="Wang X."/>
            <person name="Yssel A.E.J."/>
            <person name="Chaluvadi S.R."/>
            <person name="Johnson M."/>
            <person name="Gangashetty P."/>
            <person name="Hamidou F."/>
            <person name="Sanogo M.D."/>
            <person name="Zwaenepoel A."/>
            <person name="Wallace J."/>
            <person name="Van De Peer Y."/>
            <person name="Van Deynze A."/>
        </authorList>
    </citation>
    <scope>NUCLEOTIDE SEQUENCE</scope>
    <source>
        <tissue evidence="2">Leaves</tissue>
    </source>
</reference>
<organism evidence="2 3">
    <name type="scientific">Digitaria exilis</name>
    <dbReference type="NCBI Taxonomy" id="1010633"/>
    <lineage>
        <taxon>Eukaryota</taxon>
        <taxon>Viridiplantae</taxon>
        <taxon>Streptophyta</taxon>
        <taxon>Embryophyta</taxon>
        <taxon>Tracheophyta</taxon>
        <taxon>Spermatophyta</taxon>
        <taxon>Magnoliopsida</taxon>
        <taxon>Liliopsida</taxon>
        <taxon>Poales</taxon>
        <taxon>Poaceae</taxon>
        <taxon>PACMAD clade</taxon>
        <taxon>Panicoideae</taxon>
        <taxon>Panicodae</taxon>
        <taxon>Paniceae</taxon>
        <taxon>Anthephorinae</taxon>
        <taxon>Digitaria</taxon>
    </lineage>
</organism>
<evidence type="ECO:0000313" key="2">
    <source>
        <dbReference type="EMBL" id="KAF8667488.1"/>
    </source>
</evidence>
<comment type="caution">
    <text evidence="2">The sequence shown here is derived from an EMBL/GenBank/DDBJ whole genome shotgun (WGS) entry which is preliminary data.</text>
</comment>
<dbReference type="EMBL" id="JACEFO010002299">
    <property type="protein sequence ID" value="KAF8667488.1"/>
    <property type="molecule type" value="Genomic_DNA"/>
</dbReference>
<dbReference type="GO" id="GO:0006357">
    <property type="term" value="P:regulation of transcription by RNA polymerase II"/>
    <property type="evidence" value="ECO:0007669"/>
    <property type="project" value="TreeGrafter"/>
</dbReference>
<proteinExistence type="predicted"/>
<accession>A0A835ASL5</accession>
<dbReference type="GO" id="GO:0000124">
    <property type="term" value="C:SAGA complex"/>
    <property type="evidence" value="ECO:0007669"/>
    <property type="project" value="TreeGrafter"/>
</dbReference>
<keyword evidence="3" id="KW-1185">Reference proteome</keyword>
<sequence>MQPPPKKLARVDTHELKAQIVKRLGHQRAELYFRSLSRFLGCQLGKGEFEKICVAAFGKENIKLHNLLVRSILGNACLSDGPPPSKQAPTGNSQTSTVSNGTLTNGLLTARRVRPLGKRFGDKPSPIGKSPLGHPGAGEFVSAGSKALQEVISVEDGEEVDQARGSPVCVQSQSPIRAPLGVQKAQNSQPSTSCSSDVCYNNGELPDSQSLSKLLEDKLKAQGLSMRLPRECADVLNSGLNVYMSRMLKAALGVAKARGNSLRMRRANGRNAAAAVYTGQNNGFPSEPNVLLLDDMDLFTFLCHGSAGGSKGSEFAAFDVLLVRCVLQYNSGVLPDSQSLSKLLEDKLKAQVLSLWLPKVCADVLNSGLNLYMTRMLKAALGVAKARGNSLRMRQANGSTPAAAVYTGQNNGFPSESIYSYQASLLDLWTAVQSNGQLVRSTLEREKITSHFHNS</sequence>
<gene>
    <name evidence="2" type="ORF">HU200_052680</name>
</gene>
<dbReference type="GO" id="GO:0003713">
    <property type="term" value="F:transcription coactivator activity"/>
    <property type="evidence" value="ECO:0007669"/>
    <property type="project" value="TreeGrafter"/>
</dbReference>
<dbReference type="PANTHER" id="PTHR21277">
    <property type="entry name" value="TRANSCRIPTIONAL ADAPTER 1"/>
    <property type="match status" value="1"/>
</dbReference>
<dbReference type="Pfam" id="PF12767">
    <property type="entry name" value="SAGA-Tad1"/>
    <property type="match status" value="1"/>
</dbReference>
<dbReference type="Proteomes" id="UP000636709">
    <property type="component" value="Unassembled WGS sequence"/>
</dbReference>
<dbReference type="InterPro" id="IPR024738">
    <property type="entry name" value="Hfi1/Tada1"/>
</dbReference>
<feature type="compositionally biased region" description="Polar residues" evidence="1">
    <location>
        <begin position="87"/>
        <end position="107"/>
    </location>
</feature>
<dbReference type="AlphaFoldDB" id="A0A835ASL5"/>
<dbReference type="OrthoDB" id="10264870at2759"/>
<dbReference type="PANTHER" id="PTHR21277:SF44">
    <property type="entry name" value="TRANSCRIPTIONAL REGULATOR OF RNA POLII, SAGA, SUBUNIT"/>
    <property type="match status" value="1"/>
</dbReference>